<accession>U9SZ41</accession>
<sequence length="106" mass="12563">MRQRKADRSRDKNISLKTNRPSRSLRSERIGRVLLQSFTIYIVEIQKYVVGHATLLQTRKRRIITQILQKGYQKKDTRKLHLSKKLDSNRRVGQKVFSDRSGLQLE</sequence>
<evidence type="ECO:0000313" key="2">
    <source>
        <dbReference type="EMBL" id="ERZ96415.1"/>
    </source>
</evidence>
<dbReference type="HOGENOM" id="CLU_2224620_0_0_1"/>
<organism evidence="2">
    <name type="scientific">Rhizophagus irregularis (strain DAOM 181602 / DAOM 197198 / MUCL 43194)</name>
    <name type="common">Arbuscular mycorrhizal fungus</name>
    <name type="synonym">Glomus intraradices</name>
    <dbReference type="NCBI Taxonomy" id="747089"/>
    <lineage>
        <taxon>Eukaryota</taxon>
        <taxon>Fungi</taxon>
        <taxon>Fungi incertae sedis</taxon>
        <taxon>Mucoromycota</taxon>
        <taxon>Glomeromycotina</taxon>
        <taxon>Glomeromycetes</taxon>
        <taxon>Glomerales</taxon>
        <taxon>Glomeraceae</taxon>
        <taxon>Rhizophagus</taxon>
    </lineage>
</organism>
<feature type="compositionally biased region" description="Basic and acidic residues" evidence="1">
    <location>
        <begin position="1"/>
        <end position="14"/>
    </location>
</feature>
<name>U9SZ41_RHIID</name>
<gene>
    <name evidence="2" type="ORF">GLOINDRAFT_89510</name>
</gene>
<evidence type="ECO:0000256" key="1">
    <source>
        <dbReference type="SAM" id="MobiDB-lite"/>
    </source>
</evidence>
<proteinExistence type="predicted"/>
<reference evidence="2" key="1">
    <citation type="submission" date="2013-07" db="EMBL/GenBank/DDBJ databases">
        <title>The genome of an arbuscular mycorrhizal fungus provides insights into the evolution of the oldest plant symbiosis.</title>
        <authorList>
            <consortium name="DOE Joint Genome Institute"/>
            <person name="Tisserant E."/>
            <person name="Malbreil M."/>
            <person name="Kuo A."/>
            <person name="Kohler A."/>
            <person name="Symeonidi A."/>
            <person name="Balestrini R."/>
            <person name="Charron P."/>
            <person name="Duensing N."/>
            <person name="Frei-dit-Frey N."/>
            <person name="Gianinazzi-Pearson V."/>
            <person name="Gilbert B."/>
            <person name="Handa Y."/>
            <person name="Hijri M."/>
            <person name="Kaul R."/>
            <person name="Kawaguchi M."/>
            <person name="Krajinski F."/>
            <person name="Lammers P."/>
            <person name="Lapierre D."/>
            <person name="Masclaux F.G."/>
            <person name="Murat C."/>
            <person name="Morin E."/>
            <person name="Ndikumana S."/>
            <person name="Pagni M."/>
            <person name="Petitpierre D."/>
            <person name="Requena N."/>
            <person name="Rosikiewicz P."/>
            <person name="Riley R."/>
            <person name="Saito K."/>
            <person name="San Clemente H."/>
            <person name="Shapiro H."/>
            <person name="van Tuinen D."/>
            <person name="Becard G."/>
            <person name="Bonfante P."/>
            <person name="Paszkowski U."/>
            <person name="Shachar-Hill Y."/>
            <person name="Young J.P."/>
            <person name="Sanders I.R."/>
            <person name="Henrissat B."/>
            <person name="Rensing S.A."/>
            <person name="Grigoriev I.V."/>
            <person name="Corradi N."/>
            <person name="Roux C."/>
            <person name="Martin F."/>
        </authorList>
    </citation>
    <scope>NUCLEOTIDE SEQUENCE</scope>
    <source>
        <strain evidence="2">DAOM 197198</strain>
    </source>
</reference>
<feature type="region of interest" description="Disordered" evidence="1">
    <location>
        <begin position="1"/>
        <end position="23"/>
    </location>
</feature>
<protein>
    <submittedName>
        <fullName evidence="2">Uncharacterized protein</fullName>
    </submittedName>
</protein>
<dbReference type="AlphaFoldDB" id="U9SZ41"/>
<dbReference type="EMBL" id="KI300481">
    <property type="protein sequence ID" value="ERZ96415.1"/>
    <property type="molecule type" value="Genomic_DNA"/>
</dbReference>